<dbReference type="OrthoDB" id="728at2759"/>
<keyword evidence="14" id="KW-0832">Ubl conjugation</keyword>
<evidence type="ECO:0000313" key="29">
    <source>
        <dbReference type="Proteomes" id="UP001152320"/>
    </source>
</evidence>
<comment type="pathway">
    <text evidence="4">Amino-acid biosynthesis; L-cysteine biosynthesis; L-cysteine from L-homocysteine and L-serine: step 1/2.</text>
</comment>
<evidence type="ECO:0000313" key="28">
    <source>
        <dbReference type="EMBL" id="KAJ8035209.1"/>
    </source>
</evidence>
<evidence type="ECO:0000256" key="20">
    <source>
        <dbReference type="ARBA" id="ARBA00023242"/>
    </source>
</evidence>
<dbReference type="GO" id="GO:0005737">
    <property type="term" value="C:cytoplasm"/>
    <property type="evidence" value="ECO:0007669"/>
    <property type="project" value="UniProtKB-SubCell"/>
</dbReference>
<sequence>MTTNSVSNHSSNHVNGDALKWEMPDTPSKCTWHLGIDPAKSPHRHTSKVLTNSRAAALNTVLEAIGDTPLVRINKIAKSAGLKCELFAKCEFFNAGGSIKDRIALRMVEDAEKRGILKPGCTLIEPTSGNTGIGLALAAAVKGYRCIIVMPEKMSNEKVDVLRALGAEIIRTPTSARFDSPESHIRRAQRLQEEIPNAVILDQYRNPGNPVAHYDTTAEEIWRQCNGKLDMVVIGAGTGGSLTGIGRKLKEKNKDIQIIGVDPVGSLLALPESLNGEVTSYHVEGIGYDFIPTVLDQSVADKWYKTQDKESFIMSRRLIREEGLLCGGSCGSAMVAALQAAKSLKEGQRCVVILPDSVRNYMTKFLSDSWMEENGFLEKPVQTAGDLNGWARQPVSMLKLGVPLTVLPSVTSQECIDIMNKESFDQLPVVSETGAILGVVTLGQLMAAFKARRVSGATQVSEILYKEFKMVAMDTTLGEVSRLLERNSFVLVTHDQMVYTGEETAEKRLIIGIVTSIDLLNYITRRASVSGGDGEK</sequence>
<evidence type="ECO:0000256" key="9">
    <source>
        <dbReference type="ARBA" id="ARBA00022499"/>
    </source>
</evidence>
<evidence type="ECO:0000256" key="7">
    <source>
        <dbReference type="ARBA" id="ARBA00012041"/>
    </source>
</evidence>
<dbReference type="GO" id="GO:0004122">
    <property type="term" value="F:cystathionine beta-synthase activity"/>
    <property type="evidence" value="ECO:0007669"/>
    <property type="project" value="UniProtKB-UniRule"/>
</dbReference>
<evidence type="ECO:0000256" key="26">
    <source>
        <dbReference type="SAM" id="MobiDB-lite"/>
    </source>
</evidence>
<accession>A0A9Q1BZ58</accession>
<evidence type="ECO:0000256" key="8">
    <source>
        <dbReference type="ARBA" id="ARBA00022490"/>
    </source>
</evidence>
<feature type="domain" description="CBS" evidence="27">
    <location>
        <begin position="397"/>
        <end position="455"/>
    </location>
</feature>
<comment type="catalytic activity">
    <reaction evidence="23 25">
        <text>L-homocysteine + L-serine = L,L-cystathionine + H2O</text>
        <dbReference type="Rhea" id="RHEA:10112"/>
        <dbReference type="ChEBI" id="CHEBI:15377"/>
        <dbReference type="ChEBI" id="CHEBI:33384"/>
        <dbReference type="ChEBI" id="CHEBI:58161"/>
        <dbReference type="ChEBI" id="CHEBI:58199"/>
        <dbReference type="EC" id="4.2.1.22"/>
    </reaction>
</comment>
<dbReference type="Pfam" id="PF00571">
    <property type="entry name" value="CBS"/>
    <property type="match status" value="2"/>
</dbReference>
<dbReference type="PANTHER" id="PTHR10314">
    <property type="entry name" value="CYSTATHIONINE BETA-SYNTHASE"/>
    <property type="match status" value="1"/>
</dbReference>
<keyword evidence="11 25" id="KW-0028">Amino-acid biosynthesis</keyword>
<comment type="similarity">
    <text evidence="5 25">Belongs to the cysteine synthase/cystathionine beta-synthase family.</text>
</comment>
<feature type="region of interest" description="Disordered" evidence="26">
    <location>
        <begin position="1"/>
        <end position="20"/>
    </location>
</feature>
<keyword evidence="18 25" id="KW-0198">Cysteine biosynthesis</keyword>
<dbReference type="InterPro" id="IPR001926">
    <property type="entry name" value="TrpB-like_PALP"/>
</dbReference>
<keyword evidence="20" id="KW-0539">Nucleus</keyword>
<evidence type="ECO:0000256" key="22">
    <source>
        <dbReference type="ARBA" id="ARBA00045425"/>
    </source>
</evidence>
<keyword evidence="17 24" id="KW-0129">CBS domain</keyword>
<evidence type="ECO:0000256" key="21">
    <source>
        <dbReference type="ARBA" id="ARBA00026192"/>
    </source>
</evidence>
<evidence type="ECO:0000256" key="24">
    <source>
        <dbReference type="PROSITE-ProRule" id="PRU00703"/>
    </source>
</evidence>
<dbReference type="EMBL" id="JAIZAY010000010">
    <property type="protein sequence ID" value="KAJ8035209.1"/>
    <property type="molecule type" value="Genomic_DNA"/>
</dbReference>
<keyword evidence="8" id="KW-0963">Cytoplasm</keyword>
<dbReference type="CDD" id="cd04608">
    <property type="entry name" value="CBS_pair_CBS"/>
    <property type="match status" value="1"/>
</dbReference>
<dbReference type="Proteomes" id="UP001152320">
    <property type="component" value="Chromosome 10"/>
</dbReference>
<evidence type="ECO:0000256" key="17">
    <source>
        <dbReference type="ARBA" id="ARBA00023122"/>
    </source>
</evidence>
<dbReference type="SMART" id="SM00116">
    <property type="entry name" value="CBS"/>
    <property type="match status" value="2"/>
</dbReference>
<comment type="subunit">
    <text evidence="6">Homotetramer.</text>
</comment>
<comment type="subcellular location">
    <subcellularLocation>
        <location evidence="3">Cytoplasm</location>
    </subcellularLocation>
    <subcellularLocation>
        <location evidence="2">Nucleus</location>
    </subcellularLocation>
</comment>
<dbReference type="Pfam" id="PF00291">
    <property type="entry name" value="PALP"/>
    <property type="match status" value="1"/>
</dbReference>
<evidence type="ECO:0000259" key="27">
    <source>
        <dbReference type="PROSITE" id="PS51371"/>
    </source>
</evidence>
<evidence type="ECO:0000256" key="12">
    <source>
        <dbReference type="ARBA" id="ARBA00022617"/>
    </source>
</evidence>
<evidence type="ECO:0000256" key="3">
    <source>
        <dbReference type="ARBA" id="ARBA00004496"/>
    </source>
</evidence>
<dbReference type="Gene3D" id="3.10.580.10">
    <property type="entry name" value="CBS-domain"/>
    <property type="match status" value="1"/>
</dbReference>
<feature type="compositionally biased region" description="Low complexity" evidence="26">
    <location>
        <begin position="1"/>
        <end position="15"/>
    </location>
</feature>
<dbReference type="SUPFAM" id="SSF53686">
    <property type="entry name" value="Tryptophan synthase beta subunit-like PLP-dependent enzymes"/>
    <property type="match status" value="1"/>
</dbReference>
<evidence type="ECO:0000256" key="15">
    <source>
        <dbReference type="ARBA" id="ARBA00022898"/>
    </source>
</evidence>
<dbReference type="NCBIfam" id="TIGR01137">
    <property type="entry name" value="cysta_beta"/>
    <property type="match status" value="1"/>
</dbReference>
<dbReference type="InterPro" id="IPR005857">
    <property type="entry name" value="Cysta_beta_synth"/>
</dbReference>
<name>A0A9Q1BZ58_HOLLE</name>
<dbReference type="InterPro" id="IPR050214">
    <property type="entry name" value="Cys_Synth/Cystath_Beta-Synth"/>
</dbReference>
<evidence type="ECO:0000256" key="2">
    <source>
        <dbReference type="ARBA" id="ARBA00004123"/>
    </source>
</evidence>
<dbReference type="PROSITE" id="PS00901">
    <property type="entry name" value="CYS_SYNTHASE"/>
    <property type="match status" value="1"/>
</dbReference>
<dbReference type="InterPro" id="IPR046342">
    <property type="entry name" value="CBS_dom_sf"/>
</dbReference>
<dbReference type="InterPro" id="IPR000644">
    <property type="entry name" value="CBS_dom"/>
</dbReference>
<evidence type="ECO:0000256" key="16">
    <source>
        <dbReference type="ARBA" id="ARBA00023004"/>
    </source>
</evidence>
<dbReference type="InterPro" id="IPR036052">
    <property type="entry name" value="TrpB-like_PALP_sf"/>
</dbReference>
<dbReference type="FunFam" id="3.40.50.1100:FF:000118">
    <property type="entry name" value="Related to CYS4-cystathionine beta-synthase"/>
    <property type="match status" value="1"/>
</dbReference>
<dbReference type="Gene3D" id="3.40.50.1100">
    <property type="match status" value="2"/>
</dbReference>
<keyword evidence="9" id="KW-1017">Isopeptide bond</keyword>
<dbReference type="CDD" id="cd01561">
    <property type="entry name" value="CBS_like"/>
    <property type="match status" value="1"/>
</dbReference>
<keyword evidence="13" id="KW-0479">Metal-binding</keyword>
<comment type="caution">
    <text evidence="28">The sequence shown here is derived from an EMBL/GenBank/DDBJ whole genome shotgun (WGS) entry which is preliminary data.</text>
</comment>
<dbReference type="GO" id="GO:0019343">
    <property type="term" value="P:cysteine biosynthetic process via cystathionine"/>
    <property type="evidence" value="ECO:0007669"/>
    <property type="project" value="UniProtKB-UniRule"/>
</dbReference>
<evidence type="ECO:0000256" key="13">
    <source>
        <dbReference type="ARBA" id="ARBA00022723"/>
    </source>
</evidence>
<evidence type="ECO:0000256" key="14">
    <source>
        <dbReference type="ARBA" id="ARBA00022843"/>
    </source>
</evidence>
<dbReference type="FunFam" id="3.40.50.1100:FF:000003">
    <property type="entry name" value="Cystathionine beta-synthase"/>
    <property type="match status" value="1"/>
</dbReference>
<protein>
    <recommendedName>
        <fullName evidence="21 25">Cystathionine beta-synthase</fullName>
        <ecNumber evidence="7 25">4.2.1.22</ecNumber>
    </recommendedName>
</protein>
<dbReference type="InterPro" id="IPR001216">
    <property type="entry name" value="P-phosphate_BS"/>
</dbReference>
<gene>
    <name evidence="28" type="ORF">HOLleu_22358</name>
</gene>
<dbReference type="GO" id="GO:0005634">
    <property type="term" value="C:nucleus"/>
    <property type="evidence" value="ECO:0007669"/>
    <property type="project" value="UniProtKB-SubCell"/>
</dbReference>
<evidence type="ECO:0000256" key="18">
    <source>
        <dbReference type="ARBA" id="ARBA00023192"/>
    </source>
</evidence>
<dbReference type="FunFam" id="3.10.580.10:FF:000014">
    <property type="entry name" value="Cystathionine beta-synthase"/>
    <property type="match status" value="1"/>
</dbReference>
<dbReference type="SUPFAM" id="SSF54631">
    <property type="entry name" value="CBS-domain pair"/>
    <property type="match status" value="1"/>
</dbReference>
<dbReference type="GO" id="GO:0050667">
    <property type="term" value="P:homocysteine metabolic process"/>
    <property type="evidence" value="ECO:0007669"/>
    <property type="project" value="UniProtKB-ARBA"/>
</dbReference>
<proteinExistence type="inferred from homology"/>
<evidence type="ECO:0000256" key="6">
    <source>
        <dbReference type="ARBA" id="ARBA00011881"/>
    </source>
</evidence>
<evidence type="ECO:0000256" key="10">
    <source>
        <dbReference type="ARBA" id="ARBA00022553"/>
    </source>
</evidence>
<evidence type="ECO:0000256" key="11">
    <source>
        <dbReference type="ARBA" id="ARBA00022605"/>
    </source>
</evidence>
<evidence type="ECO:0000256" key="25">
    <source>
        <dbReference type="RuleBase" id="RU361204"/>
    </source>
</evidence>
<dbReference type="PROSITE" id="PS51371">
    <property type="entry name" value="CBS"/>
    <property type="match status" value="1"/>
</dbReference>
<dbReference type="EC" id="4.2.1.22" evidence="7 25"/>
<keyword evidence="29" id="KW-1185">Reference proteome</keyword>
<comment type="function">
    <text evidence="22">Hydro-lyase catalyzing the first step of the transsulfuration pathway, where the hydroxyl group of L-serine is displaced by L-homocysteine in a beta-replacement reaction to form L-cystathionine, the precursor of L-cysteine. This catabolic route allows the elimination of L-methionine and the toxic metabolite L-homocysteine. Also involved in the production of hydrogen sulfide, a gasotransmitter with signaling and cytoprotective effects on neurons.</text>
</comment>
<keyword evidence="15 25" id="KW-0663">Pyridoxal phosphate</keyword>
<dbReference type="GO" id="GO:0046872">
    <property type="term" value="F:metal ion binding"/>
    <property type="evidence" value="ECO:0007669"/>
    <property type="project" value="UniProtKB-KW"/>
</dbReference>
<comment type="cofactor">
    <cofactor evidence="1 25">
        <name>pyridoxal 5'-phosphate</name>
        <dbReference type="ChEBI" id="CHEBI:597326"/>
    </cofactor>
</comment>
<evidence type="ECO:0000256" key="19">
    <source>
        <dbReference type="ARBA" id="ARBA00023239"/>
    </source>
</evidence>
<keyword evidence="12" id="KW-0349">Heme</keyword>
<keyword evidence="19 25" id="KW-0456">Lyase</keyword>
<dbReference type="InterPro" id="IPR046353">
    <property type="entry name" value="CBS_C"/>
</dbReference>
<dbReference type="GO" id="GO:0006535">
    <property type="term" value="P:cysteine biosynthetic process from serine"/>
    <property type="evidence" value="ECO:0007669"/>
    <property type="project" value="UniProtKB-UniRule"/>
</dbReference>
<keyword evidence="16" id="KW-0408">Iron</keyword>
<evidence type="ECO:0000256" key="4">
    <source>
        <dbReference type="ARBA" id="ARBA00005003"/>
    </source>
</evidence>
<keyword evidence="10" id="KW-0597">Phosphoprotein</keyword>
<dbReference type="AlphaFoldDB" id="A0A9Q1BZ58"/>
<reference evidence="28" key="1">
    <citation type="submission" date="2021-10" db="EMBL/GenBank/DDBJ databases">
        <title>Tropical sea cucumber genome reveals ecological adaptation and Cuvierian tubules defense mechanism.</title>
        <authorList>
            <person name="Chen T."/>
        </authorList>
    </citation>
    <scope>NUCLEOTIDE SEQUENCE</scope>
    <source>
        <strain evidence="28">Nanhai2018</strain>
        <tissue evidence="28">Muscle</tissue>
    </source>
</reference>
<evidence type="ECO:0000256" key="5">
    <source>
        <dbReference type="ARBA" id="ARBA00007103"/>
    </source>
</evidence>
<evidence type="ECO:0000256" key="1">
    <source>
        <dbReference type="ARBA" id="ARBA00001933"/>
    </source>
</evidence>
<evidence type="ECO:0000256" key="23">
    <source>
        <dbReference type="ARBA" id="ARBA00047490"/>
    </source>
</evidence>
<organism evidence="28 29">
    <name type="scientific">Holothuria leucospilota</name>
    <name type="common">Black long sea cucumber</name>
    <name type="synonym">Mertensiothuria leucospilota</name>
    <dbReference type="NCBI Taxonomy" id="206669"/>
    <lineage>
        <taxon>Eukaryota</taxon>
        <taxon>Metazoa</taxon>
        <taxon>Echinodermata</taxon>
        <taxon>Eleutherozoa</taxon>
        <taxon>Echinozoa</taxon>
        <taxon>Holothuroidea</taxon>
        <taxon>Aspidochirotacea</taxon>
        <taxon>Aspidochirotida</taxon>
        <taxon>Holothuriidae</taxon>
        <taxon>Holothuria</taxon>
    </lineage>
</organism>